<protein>
    <submittedName>
        <fullName evidence="2">Uncharacterized protein</fullName>
    </submittedName>
</protein>
<evidence type="ECO:0000313" key="4">
    <source>
        <dbReference type="Proteomes" id="UP001158986"/>
    </source>
</evidence>
<name>A0AAU9L5P2_9STRA</name>
<feature type="compositionally biased region" description="Acidic residues" evidence="1">
    <location>
        <begin position="53"/>
        <end position="65"/>
    </location>
</feature>
<comment type="caution">
    <text evidence="2">The sequence shown here is derived from an EMBL/GenBank/DDBJ whole genome shotgun (WGS) entry which is preliminary data.</text>
</comment>
<dbReference type="Proteomes" id="UP001158986">
    <property type="component" value="Unassembled WGS sequence"/>
</dbReference>
<evidence type="ECO:0000313" key="5">
    <source>
        <dbReference type="Proteomes" id="UP001160483"/>
    </source>
</evidence>
<reference evidence="2 4" key="1">
    <citation type="submission" date="2021-11" db="EMBL/GenBank/DDBJ databases">
        <authorList>
            <person name="Islam A."/>
            <person name="Islam S."/>
            <person name="Flora M.S."/>
            <person name="Rahman M."/>
            <person name="Ziaur R.M."/>
            <person name="Epstein J.H."/>
            <person name="Hassan M."/>
            <person name="Klassen M."/>
            <person name="Woodard K."/>
            <person name="Webb A."/>
            <person name="Webby R.J."/>
            <person name="El Zowalaty M.E."/>
        </authorList>
    </citation>
    <scope>NUCLEOTIDE SEQUENCE</scope>
    <source>
        <strain evidence="3">Pbs1</strain>
        <strain evidence="2">Pbs3</strain>
    </source>
</reference>
<dbReference type="EMBL" id="CAKLCB010000045">
    <property type="protein sequence ID" value="CAH0513886.1"/>
    <property type="molecule type" value="Genomic_DNA"/>
</dbReference>
<organism evidence="2 5">
    <name type="scientific">Peronospora belbahrii</name>
    <dbReference type="NCBI Taxonomy" id="622444"/>
    <lineage>
        <taxon>Eukaryota</taxon>
        <taxon>Sar</taxon>
        <taxon>Stramenopiles</taxon>
        <taxon>Oomycota</taxon>
        <taxon>Peronosporomycetes</taxon>
        <taxon>Peronosporales</taxon>
        <taxon>Peronosporaceae</taxon>
        <taxon>Peronospora</taxon>
    </lineage>
</organism>
<feature type="compositionally biased region" description="Basic and acidic residues" evidence="1">
    <location>
        <begin position="100"/>
        <end position="119"/>
    </location>
</feature>
<proteinExistence type="predicted"/>
<evidence type="ECO:0000256" key="1">
    <source>
        <dbReference type="SAM" id="MobiDB-lite"/>
    </source>
</evidence>
<feature type="region of interest" description="Disordered" evidence="1">
    <location>
        <begin position="50"/>
        <end position="130"/>
    </location>
</feature>
<dbReference type="EMBL" id="CAKKTJ010000325">
    <property type="protein sequence ID" value="CAH0480745.1"/>
    <property type="molecule type" value="Genomic_DNA"/>
</dbReference>
<keyword evidence="4" id="KW-1185">Reference proteome</keyword>
<dbReference type="Proteomes" id="UP001160483">
    <property type="component" value="Unassembled WGS sequence"/>
</dbReference>
<evidence type="ECO:0000313" key="2">
    <source>
        <dbReference type="EMBL" id="CAH0480745.1"/>
    </source>
</evidence>
<sequence>MENVNACSGKAVSDEFNEDTAKRKEEMPLLFMDELPSIFQQNAELAAIATFMDSEDEEADDDDEASWSSSSSKPRQQKRDDTLMKVMRQRRRQQPYAKLSPKDRNKNKRDEAKTSDTKELQLFMSMFHVS</sequence>
<dbReference type="AlphaFoldDB" id="A0AAU9L5P2"/>
<accession>A0AAU9L5P2</accession>
<gene>
    <name evidence="3" type="ORF">PBS001_LOCUS670</name>
    <name evidence="2" type="ORF">PBS003_LOCUS7360</name>
</gene>
<evidence type="ECO:0000313" key="3">
    <source>
        <dbReference type="EMBL" id="CAH0513886.1"/>
    </source>
</evidence>